<dbReference type="AlphaFoldDB" id="A0A202LAE3"/>
<dbReference type="EMBL" id="NDBK01000026">
    <property type="protein sequence ID" value="OVF76795.1"/>
    <property type="molecule type" value="Genomic_DNA"/>
</dbReference>
<name>A0A202LAE3_KLEPN</name>
<evidence type="ECO:0000313" key="3">
    <source>
        <dbReference type="Proteomes" id="UP000196447"/>
    </source>
</evidence>
<protein>
    <submittedName>
        <fullName evidence="1">Uncharacterized protein</fullName>
    </submittedName>
</protein>
<dbReference type="RefSeq" id="WP_060577940.1">
    <property type="nucleotide sequence ID" value="NZ_AP023151.1"/>
</dbReference>
<gene>
    <name evidence="1" type="ORF">B5L96_04860</name>
    <name evidence="2" type="ORF">B5L96_04905</name>
</gene>
<evidence type="ECO:0000313" key="2">
    <source>
        <dbReference type="EMBL" id="OVF76795.1"/>
    </source>
</evidence>
<accession>A0A202LAE3</accession>
<comment type="caution">
    <text evidence="1">The sequence shown here is derived from an EMBL/GenBank/DDBJ whole genome shotgun (WGS) entry which is preliminary data.</text>
</comment>
<evidence type="ECO:0000313" key="1">
    <source>
        <dbReference type="EMBL" id="OVF76786.1"/>
    </source>
</evidence>
<proteinExistence type="predicted"/>
<dbReference type="Proteomes" id="UP000196447">
    <property type="component" value="Unassembled WGS sequence"/>
</dbReference>
<reference evidence="1 3" key="1">
    <citation type="submission" date="2017-03" db="EMBL/GenBank/DDBJ databases">
        <authorList>
            <person name="Fouts D."/>
            <person name="Stalin M.J."/>
            <person name="Chen L."/>
            <person name="Wright M."/>
            <person name="Sutton G."/>
            <person name="Nguyen K."/>
            <person name="Vanduin D."/>
            <person name="Rojas L."/>
            <person name="Hujer A."/>
            <person name="Hujer K."/>
            <person name="Bonomo R."/>
            <person name="Kreiswirth B."/>
            <person name="Adams M."/>
        </authorList>
    </citation>
    <scope>NUCLEOTIDE SEQUENCE [LARGE SCALE GENOMIC DNA]</scope>
    <source>
        <strain evidence="1 3">39383</strain>
    </source>
</reference>
<organism evidence="1 3">
    <name type="scientific">Klebsiella pneumoniae</name>
    <dbReference type="NCBI Taxonomy" id="573"/>
    <lineage>
        <taxon>Bacteria</taxon>
        <taxon>Pseudomonadati</taxon>
        <taxon>Pseudomonadota</taxon>
        <taxon>Gammaproteobacteria</taxon>
        <taxon>Enterobacterales</taxon>
        <taxon>Enterobacteriaceae</taxon>
        <taxon>Klebsiella/Raoultella group</taxon>
        <taxon>Klebsiella</taxon>
        <taxon>Klebsiella pneumoniae complex</taxon>
    </lineage>
</organism>
<sequence length="215" mass="23673">MSYGVTLTVPSGEMWVTPDSIPLALYSKQEITLRGGTNSDEFRAVTYDQTKPMIAFVCFTNGQAKANTVYNGNECRVVFSYGSQQARAEIYFFTIFPQPKPDYGLAIWDASGTLVLTDKTRILTDVQSYGEGYNINITNEGKWAVSPLALGLVVGVVNDPLPRPFQGEYHAYAIFNGSSTNIRGMVTQMPGGNISGVTYLNMRNHCLAIECSKYD</sequence>
<dbReference type="EMBL" id="NDBK01000026">
    <property type="protein sequence ID" value="OVF76786.1"/>
    <property type="molecule type" value="Genomic_DNA"/>
</dbReference>